<keyword evidence="9" id="KW-0406">Ion transport</keyword>
<evidence type="ECO:0000256" key="7">
    <source>
        <dbReference type="ARBA" id="ARBA00022958"/>
    </source>
</evidence>
<dbReference type="PANTHER" id="PTHR11537:SF254">
    <property type="entry name" value="POTASSIUM VOLTAGE-GATED CHANNEL PROTEIN SHAB"/>
    <property type="match status" value="1"/>
</dbReference>
<dbReference type="PRINTS" id="PR00169">
    <property type="entry name" value="KCHANNEL"/>
</dbReference>
<dbReference type="SUPFAM" id="SSF81324">
    <property type="entry name" value="Voltage-gated potassium channels"/>
    <property type="match status" value="1"/>
</dbReference>
<keyword evidence="12" id="KW-0175">Coiled coil</keyword>
<evidence type="ECO:0000256" key="12">
    <source>
        <dbReference type="SAM" id="Coils"/>
    </source>
</evidence>
<gene>
    <name evidence="16" type="ORF">CAOG_005253</name>
</gene>
<dbReference type="Gene3D" id="1.10.287.70">
    <property type="match status" value="1"/>
</dbReference>
<proteinExistence type="predicted"/>
<dbReference type="PhylomeDB" id="A0A0D2VTN8"/>
<evidence type="ECO:0000313" key="17">
    <source>
        <dbReference type="Proteomes" id="UP000008743"/>
    </source>
</evidence>
<keyword evidence="11 16" id="KW-0407">Ion channel</keyword>
<keyword evidence="2" id="KW-0813">Transport</keyword>
<keyword evidence="10 14" id="KW-0472">Membrane</keyword>
<dbReference type="Pfam" id="PF00520">
    <property type="entry name" value="Ion_trans"/>
    <property type="match status" value="1"/>
</dbReference>
<feature type="compositionally biased region" description="Low complexity" evidence="13">
    <location>
        <begin position="44"/>
        <end position="59"/>
    </location>
</feature>
<feature type="transmembrane region" description="Helical" evidence="14">
    <location>
        <begin position="353"/>
        <end position="376"/>
    </location>
</feature>
<evidence type="ECO:0000313" key="16">
    <source>
        <dbReference type="EMBL" id="KJE94637.1"/>
    </source>
</evidence>
<dbReference type="FunFam" id="1.20.120.350:FF:000091">
    <property type="entry name" value="Predicted protein"/>
    <property type="match status" value="1"/>
</dbReference>
<reference evidence="17" key="1">
    <citation type="submission" date="2011-02" db="EMBL/GenBank/DDBJ databases">
        <title>The Genome Sequence of Capsaspora owczarzaki ATCC 30864.</title>
        <authorList>
            <person name="Russ C."/>
            <person name="Cuomo C."/>
            <person name="Burger G."/>
            <person name="Gray M.W."/>
            <person name="Holland P.W.H."/>
            <person name="King N."/>
            <person name="Lang F.B.F."/>
            <person name="Roger A.J."/>
            <person name="Ruiz-Trillo I."/>
            <person name="Young S.K."/>
            <person name="Zeng Q."/>
            <person name="Gargeya S."/>
            <person name="Alvarado L."/>
            <person name="Berlin A."/>
            <person name="Chapman S.B."/>
            <person name="Chen Z."/>
            <person name="Freedman E."/>
            <person name="Gellesch M."/>
            <person name="Goldberg J."/>
            <person name="Griggs A."/>
            <person name="Gujja S."/>
            <person name="Heilman E."/>
            <person name="Heiman D."/>
            <person name="Howarth C."/>
            <person name="Mehta T."/>
            <person name="Neiman D."/>
            <person name="Pearson M."/>
            <person name="Roberts A."/>
            <person name="Saif S."/>
            <person name="Shea T."/>
            <person name="Shenoy N."/>
            <person name="Sisk P."/>
            <person name="Stolte C."/>
            <person name="Sykes S."/>
            <person name="White J."/>
            <person name="Yandava C."/>
            <person name="Haas B."/>
            <person name="Nusbaum C."/>
            <person name="Birren B."/>
        </authorList>
    </citation>
    <scope>NUCLEOTIDE SEQUENCE</scope>
    <source>
        <strain evidence="17">ATCC 30864</strain>
    </source>
</reference>
<feature type="coiled-coil region" evidence="12">
    <location>
        <begin position="523"/>
        <end position="550"/>
    </location>
</feature>
<evidence type="ECO:0000256" key="5">
    <source>
        <dbReference type="ARBA" id="ARBA00022826"/>
    </source>
</evidence>
<dbReference type="GO" id="GO:0008076">
    <property type="term" value="C:voltage-gated potassium channel complex"/>
    <property type="evidence" value="ECO:0007669"/>
    <property type="project" value="InterPro"/>
</dbReference>
<evidence type="ECO:0000256" key="2">
    <source>
        <dbReference type="ARBA" id="ARBA00022448"/>
    </source>
</evidence>
<dbReference type="EMBL" id="KE346367">
    <property type="protein sequence ID" value="KJE94637.1"/>
    <property type="molecule type" value="Genomic_DNA"/>
</dbReference>
<feature type="region of interest" description="Disordered" evidence="13">
    <location>
        <begin position="17"/>
        <end position="130"/>
    </location>
</feature>
<dbReference type="InterPro" id="IPR028325">
    <property type="entry name" value="VG_K_chnl"/>
</dbReference>
<dbReference type="Gene3D" id="1.20.120.350">
    <property type="entry name" value="Voltage-gated potassium channels. Chain C"/>
    <property type="match status" value="1"/>
</dbReference>
<dbReference type="InterPro" id="IPR027359">
    <property type="entry name" value="Volt_channel_dom_sf"/>
</dbReference>
<evidence type="ECO:0000256" key="1">
    <source>
        <dbReference type="ARBA" id="ARBA00004141"/>
    </source>
</evidence>
<dbReference type="GO" id="GO:0001508">
    <property type="term" value="P:action potential"/>
    <property type="evidence" value="ECO:0007669"/>
    <property type="project" value="TreeGrafter"/>
</dbReference>
<evidence type="ECO:0000256" key="14">
    <source>
        <dbReference type="SAM" id="Phobius"/>
    </source>
</evidence>
<protein>
    <submittedName>
        <fullName evidence="16">Voltage-dependent potassium channel protein</fullName>
    </submittedName>
</protein>
<dbReference type="STRING" id="595528.A0A0D2VTN8"/>
<dbReference type="eggNOG" id="KOG3713">
    <property type="taxonomic scope" value="Eukaryota"/>
</dbReference>
<dbReference type="OrthoDB" id="6130531at2759"/>
<dbReference type="GO" id="GO:0005249">
    <property type="term" value="F:voltage-gated potassium channel activity"/>
    <property type="evidence" value="ECO:0007669"/>
    <property type="project" value="InterPro"/>
</dbReference>
<dbReference type="FunFam" id="1.10.287.70:FF:000097">
    <property type="entry name" value="Potassium voltage-gated channel subfamily G member 3"/>
    <property type="match status" value="1"/>
</dbReference>
<keyword evidence="5" id="KW-0631">Potassium channel</keyword>
<name>A0A0D2VTN8_CAPO3</name>
<evidence type="ECO:0000256" key="11">
    <source>
        <dbReference type="ARBA" id="ARBA00023303"/>
    </source>
</evidence>
<evidence type="ECO:0000256" key="10">
    <source>
        <dbReference type="ARBA" id="ARBA00023136"/>
    </source>
</evidence>
<feature type="transmembrane region" description="Helical" evidence="14">
    <location>
        <begin position="254"/>
        <end position="272"/>
    </location>
</feature>
<keyword evidence="3" id="KW-0633">Potassium transport</keyword>
<dbReference type="AlphaFoldDB" id="A0A0D2VTN8"/>
<dbReference type="Proteomes" id="UP000008743">
    <property type="component" value="Unassembled WGS sequence"/>
</dbReference>
<evidence type="ECO:0000256" key="9">
    <source>
        <dbReference type="ARBA" id="ARBA00023065"/>
    </source>
</evidence>
<keyword evidence="8 14" id="KW-1133">Transmembrane helix</keyword>
<dbReference type="InParanoid" id="A0A0D2VTN8"/>
<feature type="transmembrane region" description="Helical" evidence="14">
    <location>
        <begin position="313"/>
        <end position="332"/>
    </location>
</feature>
<dbReference type="InterPro" id="IPR005821">
    <property type="entry name" value="Ion_trans_dom"/>
</dbReference>
<evidence type="ECO:0000256" key="6">
    <source>
        <dbReference type="ARBA" id="ARBA00022882"/>
    </source>
</evidence>
<evidence type="ECO:0000256" key="3">
    <source>
        <dbReference type="ARBA" id="ARBA00022538"/>
    </source>
</evidence>
<evidence type="ECO:0000256" key="13">
    <source>
        <dbReference type="SAM" id="MobiDB-lite"/>
    </source>
</evidence>
<feature type="transmembrane region" description="Helical" evidence="14">
    <location>
        <begin position="219"/>
        <end position="242"/>
    </location>
</feature>
<keyword evidence="17" id="KW-1185">Reference proteome</keyword>
<evidence type="ECO:0000256" key="8">
    <source>
        <dbReference type="ARBA" id="ARBA00022989"/>
    </source>
</evidence>
<organism evidence="16 17">
    <name type="scientific">Capsaspora owczarzaki (strain ATCC 30864)</name>
    <dbReference type="NCBI Taxonomy" id="595528"/>
    <lineage>
        <taxon>Eukaryota</taxon>
        <taxon>Filasterea</taxon>
        <taxon>Capsaspora</taxon>
    </lineage>
</organism>
<keyword evidence="6" id="KW-0851">Voltage-gated channel</keyword>
<keyword evidence="4 14" id="KW-0812">Transmembrane</keyword>
<sequence length="578" mass="62398">MSHVVESAVAARVLGGRGGTQLSLSPPSTDGGMAMQNRSLDVYNNSHNSSSNSSSNNPSAKASGSPDRFARQPSSQSLKSALAAGATDGRISPRRSPSPRLPDEASPSVFHDDPAAVPATDLRVPGATGASTTAAASTAASTASSHTATSAQTTPLLQALLEAQKCVEARLKLAEQATEAKQVLDSTQDAAELLAGKQVHTLKQRVFQWLSDPNSSKSAYLWSIFMMLLIVLSTFTFCLGTVEAFNLTSAQRDAWFGLETFVIVGFCIDYFARLATAPNRLAFAIQPMNVIDILAILPYFVDLILEAALGSGQIGIITIIRILRLIRVLRLFKMSNKLEKLRLMGIALKRSKEGVVMLLLLVLMALVVFSSCIFYAETSVCTEDDASNLYVCDFNGNQYETPFQNIPASFWWCITTLTTVGYGDAYPVTPGGKLVGALTMLCGLLVIAFPITIISANLGEVYDEYKLAKQLWDSRDNKLRAGLYALEDAPVQALGLINRPTKLLASPLPQDYPDTVRLVVQLTVATAQRIQAIREEMNELENTLEGFSGIIDSILVTYPELAKQFSAQNIPDVKSSKL</sequence>
<evidence type="ECO:0000256" key="4">
    <source>
        <dbReference type="ARBA" id="ARBA00022692"/>
    </source>
</evidence>
<evidence type="ECO:0000259" key="15">
    <source>
        <dbReference type="Pfam" id="PF00520"/>
    </source>
</evidence>
<feature type="domain" description="Ion transport" evidence="15">
    <location>
        <begin position="220"/>
        <end position="464"/>
    </location>
</feature>
<comment type="subcellular location">
    <subcellularLocation>
        <location evidence="1">Membrane</location>
        <topology evidence="1">Multi-pass membrane protein</topology>
    </subcellularLocation>
</comment>
<accession>A0A0D2VTN8</accession>
<keyword evidence="7" id="KW-0630">Potassium</keyword>
<feature type="transmembrane region" description="Helical" evidence="14">
    <location>
        <begin position="434"/>
        <end position="459"/>
    </location>
</feature>
<dbReference type="PANTHER" id="PTHR11537">
    <property type="entry name" value="VOLTAGE-GATED POTASSIUM CHANNEL"/>
    <property type="match status" value="1"/>
</dbReference>